<dbReference type="PANTHER" id="PTHR32322:SF9">
    <property type="entry name" value="AMINO-ACID METABOLITE EFFLUX PUMP-RELATED"/>
    <property type="match status" value="1"/>
</dbReference>
<keyword evidence="3 5" id="KW-1133">Transmembrane helix</keyword>
<feature type="transmembrane region" description="Helical" evidence="5">
    <location>
        <begin position="276"/>
        <end position="293"/>
    </location>
</feature>
<dbReference type="SUPFAM" id="SSF103481">
    <property type="entry name" value="Multidrug resistance efflux transporter EmrE"/>
    <property type="match status" value="2"/>
</dbReference>
<feature type="transmembrane region" description="Helical" evidence="5">
    <location>
        <begin position="185"/>
        <end position="204"/>
    </location>
</feature>
<evidence type="ECO:0000256" key="1">
    <source>
        <dbReference type="ARBA" id="ARBA00004141"/>
    </source>
</evidence>
<evidence type="ECO:0000313" key="7">
    <source>
        <dbReference type="EMBL" id="UZF85098.1"/>
    </source>
</evidence>
<evidence type="ECO:0000256" key="2">
    <source>
        <dbReference type="ARBA" id="ARBA00022692"/>
    </source>
</evidence>
<feature type="transmembrane region" description="Helical" evidence="5">
    <location>
        <begin position="153"/>
        <end position="173"/>
    </location>
</feature>
<proteinExistence type="predicted"/>
<evidence type="ECO:0000256" key="3">
    <source>
        <dbReference type="ARBA" id="ARBA00022989"/>
    </source>
</evidence>
<feature type="domain" description="EamA" evidence="6">
    <location>
        <begin position="154"/>
        <end position="292"/>
    </location>
</feature>
<feature type="transmembrane region" description="Helical" evidence="5">
    <location>
        <begin position="216"/>
        <end position="239"/>
    </location>
</feature>
<organism evidence="7">
    <name type="scientific">Bosea sp. NBC_00436</name>
    <dbReference type="NCBI Taxonomy" id="2969620"/>
    <lineage>
        <taxon>Bacteria</taxon>
        <taxon>Pseudomonadati</taxon>
        <taxon>Pseudomonadota</taxon>
        <taxon>Alphaproteobacteria</taxon>
        <taxon>Hyphomicrobiales</taxon>
        <taxon>Boseaceae</taxon>
        <taxon>Bosea</taxon>
    </lineage>
</organism>
<dbReference type="AlphaFoldDB" id="A0A9E7ZHJ7"/>
<evidence type="ECO:0000256" key="4">
    <source>
        <dbReference type="ARBA" id="ARBA00023136"/>
    </source>
</evidence>
<feature type="transmembrane region" description="Helical" evidence="5">
    <location>
        <begin position="89"/>
        <end position="109"/>
    </location>
</feature>
<gene>
    <name evidence="7" type="ORF">NWE54_14785</name>
</gene>
<feature type="transmembrane region" description="Helical" evidence="5">
    <location>
        <begin position="62"/>
        <end position="83"/>
    </location>
</feature>
<feature type="transmembrane region" description="Helical" evidence="5">
    <location>
        <begin position="32"/>
        <end position="50"/>
    </location>
</feature>
<keyword evidence="4 5" id="KW-0472">Membrane</keyword>
<keyword evidence="2 5" id="KW-0812">Transmembrane</keyword>
<sequence>MSRNALLFAVMCLVWGLTWLPVKVGSTHVPPVFLAAVRFSIAGFLMLVWAGRDAPKVPASAWPRLIGTALLLNTVNYALLFWGTKHAPTGLAAIVNFATIPIYTLLASRAIEGVHIDGRKIAAIALGTVGLCFLFATRAMGGLSVAHGDPLEAMGLAAVAGGTLFYCVGAVLSRPIARTMPTLTLAGWQTLIGGIGLTAVSLALEPISYADVRALASWPVLPAVVFLVIGGSLMGFTIYMRLLRDWGAFRAGLYAFVSPAIAVAVGVLALSEPFGWSEAIGALLMFGAAAIALKR</sequence>
<dbReference type="InterPro" id="IPR000620">
    <property type="entry name" value="EamA_dom"/>
</dbReference>
<feature type="domain" description="EamA" evidence="6">
    <location>
        <begin position="5"/>
        <end position="135"/>
    </location>
</feature>
<feature type="transmembrane region" description="Helical" evidence="5">
    <location>
        <begin position="251"/>
        <end position="270"/>
    </location>
</feature>
<dbReference type="Pfam" id="PF00892">
    <property type="entry name" value="EamA"/>
    <property type="match status" value="2"/>
</dbReference>
<comment type="subcellular location">
    <subcellularLocation>
        <location evidence="1">Membrane</location>
        <topology evidence="1">Multi-pass membrane protein</topology>
    </subcellularLocation>
</comment>
<evidence type="ECO:0000256" key="5">
    <source>
        <dbReference type="SAM" id="Phobius"/>
    </source>
</evidence>
<accession>A0A9E7ZHJ7</accession>
<feature type="transmembrane region" description="Helical" evidence="5">
    <location>
        <begin position="121"/>
        <end position="141"/>
    </location>
</feature>
<dbReference type="PANTHER" id="PTHR32322">
    <property type="entry name" value="INNER MEMBRANE TRANSPORTER"/>
    <property type="match status" value="1"/>
</dbReference>
<name>A0A9E7ZHJ7_9HYPH</name>
<reference evidence="7" key="1">
    <citation type="submission" date="2022-08" db="EMBL/GenBank/DDBJ databases">
        <title>Complete Genome Sequences of 2 Bosea sp. soil isolates.</title>
        <authorList>
            <person name="Alvarez Arevalo M."/>
            <person name="Sterndorff E.B."/>
            <person name="Faurdal D."/>
            <person name="Joergensen T.S."/>
            <person name="Weber T."/>
        </authorList>
    </citation>
    <scope>NUCLEOTIDE SEQUENCE</scope>
    <source>
        <strain evidence="7">NBC_00436</strain>
    </source>
</reference>
<dbReference type="InterPro" id="IPR037185">
    <property type="entry name" value="EmrE-like"/>
</dbReference>
<protein>
    <submittedName>
        <fullName evidence="7">EamA family transporter</fullName>
    </submittedName>
</protein>
<evidence type="ECO:0000259" key="6">
    <source>
        <dbReference type="Pfam" id="PF00892"/>
    </source>
</evidence>
<dbReference type="EMBL" id="CP102774">
    <property type="protein sequence ID" value="UZF85098.1"/>
    <property type="molecule type" value="Genomic_DNA"/>
</dbReference>
<dbReference type="InterPro" id="IPR050638">
    <property type="entry name" value="AA-Vitamin_Transporters"/>
</dbReference>
<dbReference type="GO" id="GO:0016020">
    <property type="term" value="C:membrane"/>
    <property type="evidence" value="ECO:0007669"/>
    <property type="project" value="UniProtKB-SubCell"/>
</dbReference>